<feature type="transmembrane region" description="Helical" evidence="6">
    <location>
        <begin position="21"/>
        <end position="44"/>
    </location>
</feature>
<feature type="transmembrane region" description="Helical" evidence="6">
    <location>
        <begin position="344"/>
        <end position="365"/>
    </location>
</feature>
<gene>
    <name evidence="8" type="ORF">Q760_03550</name>
</gene>
<name>A0A0A0B4R6_9CELL</name>
<evidence type="ECO:0000313" key="9">
    <source>
        <dbReference type="Proteomes" id="UP000029833"/>
    </source>
</evidence>
<feature type="transmembrane region" description="Helical" evidence="6">
    <location>
        <begin position="386"/>
        <end position="411"/>
    </location>
</feature>
<reference evidence="8 9" key="1">
    <citation type="submission" date="2013-10" db="EMBL/GenBank/DDBJ databases">
        <authorList>
            <person name="Wang G."/>
            <person name="Zhuang W."/>
        </authorList>
    </citation>
    <scope>NUCLEOTIDE SEQUENCE [LARGE SCALE GENOMIC DNA]</scope>
    <source>
        <strain evidence="8 9">DSM 20118</strain>
    </source>
</reference>
<dbReference type="AlphaFoldDB" id="A0A0A0B4R6"/>
<evidence type="ECO:0000256" key="6">
    <source>
        <dbReference type="SAM" id="Phobius"/>
    </source>
</evidence>
<comment type="caution">
    <text evidence="8">The sequence shown here is derived from an EMBL/GenBank/DDBJ whole genome shotgun (WGS) entry which is preliminary data.</text>
</comment>
<accession>A0A0A0B4R6</accession>
<evidence type="ECO:0000256" key="2">
    <source>
        <dbReference type="ARBA" id="ARBA00022475"/>
    </source>
</evidence>
<feature type="transmembrane region" description="Helical" evidence="6">
    <location>
        <begin position="509"/>
        <end position="531"/>
    </location>
</feature>
<feature type="domain" description="ABC3 transporter permease C-terminal" evidence="7">
    <location>
        <begin position="788"/>
        <end position="900"/>
    </location>
</feature>
<feature type="transmembrane region" description="Helical" evidence="6">
    <location>
        <begin position="784"/>
        <end position="806"/>
    </location>
</feature>
<organism evidence="8 9">
    <name type="scientific">Cellulomonas cellasea DSM 20118</name>
    <dbReference type="NCBI Taxonomy" id="1408250"/>
    <lineage>
        <taxon>Bacteria</taxon>
        <taxon>Bacillati</taxon>
        <taxon>Actinomycetota</taxon>
        <taxon>Actinomycetes</taxon>
        <taxon>Micrococcales</taxon>
        <taxon>Cellulomonadaceae</taxon>
        <taxon>Cellulomonas</taxon>
    </lineage>
</organism>
<feature type="transmembrane region" description="Helical" evidence="6">
    <location>
        <begin position="417"/>
        <end position="446"/>
    </location>
</feature>
<dbReference type="STRING" id="1408250.Q760_03550"/>
<keyword evidence="4 6" id="KW-1133">Transmembrane helix</keyword>
<sequence>MLPLVAGSPLLAWRRAVADRGLVAVCLALVAVTAFLALAGPRYLVESADRGVRQAVTEAGSRSDVLAELPPAMGTVRETVRDPRLADKLESAANDLRAVLPDELRAAVQEPVLSFHSMDLKLAAPPETGLWALRLGWVWSERSAGVRWVEGAEPGASPDVRAEYAAEREAAGYDTPVELRPQRVEVGVTRATAEVLGVSVGSEIGLAGALRDEAVAVVTGIFEPVDAAEDTWAGAPELLEPVVRQAKRGDHTIAGLFLSRESVPDARSALPASGHRTVVRLAVDVPALTAARAGAVADDVASITANPDQLALSGGRTLAVSTELDEVLGEFATRLRGVTAQASLLLVGIVTVAGLALVLAARLLVTRRRTLLEAERARGASVASVALRLLLESVPVTLLGLVLGLVAALLATPGPTAVVWAPAIAVAVVAVLATPVLGAALVARAWTGRQLPANRQDRERVLGRRRAQRRTAEVTVVVLAAGAASAVRGRGLLQTQTSGVDLLLAATPALLAAGATILVLRAFPVVLGAVGRLAARRRGLVGVVAAARAAQAAGLGVPLLSLTVALALVVFAGLTGATVGVGQERASIEQVGADVLVEGGVTRELADEVLRQDGVDSAALGTAIGARRLNGDGGEVVTLVLLEAAEYERIRTAVDPRYGGELDGLDGAGPDGPRALVSPSLRAETDVAGARVYDGEQRVVLDVVGDTTMAFGTEPVVVADLGTYTAATEVPLEQDMLWVSGPGAPAAVERAIAEVEAVDLDVTVRADRLAAERSSALVRALQQLLLLTSLVLALFAAVTLVLTVVATAPERGRTLSALRTLGLDPRGARLVTLGELSPLVVAAVLAGVLIGVAVPVVLTSALGLRRVTGELGTTELVVTPLPFALAVGVAVLALLVSVVAEAAVRRRDRLGDVLRVGDR</sequence>
<dbReference type="Pfam" id="PF02687">
    <property type="entry name" value="FtsX"/>
    <property type="match status" value="1"/>
</dbReference>
<proteinExistence type="predicted"/>
<evidence type="ECO:0000256" key="5">
    <source>
        <dbReference type="ARBA" id="ARBA00023136"/>
    </source>
</evidence>
<keyword evidence="5 6" id="KW-0472">Membrane</keyword>
<dbReference type="EMBL" id="AXNT01000129">
    <property type="protein sequence ID" value="KGM01152.1"/>
    <property type="molecule type" value="Genomic_DNA"/>
</dbReference>
<feature type="transmembrane region" description="Helical" evidence="6">
    <location>
        <begin position="839"/>
        <end position="863"/>
    </location>
</feature>
<dbReference type="InterPro" id="IPR003838">
    <property type="entry name" value="ABC3_permease_C"/>
</dbReference>
<keyword evidence="9" id="KW-1185">Reference proteome</keyword>
<protein>
    <recommendedName>
        <fullName evidence="7">ABC3 transporter permease C-terminal domain-containing protein</fullName>
    </recommendedName>
</protein>
<keyword evidence="2" id="KW-1003">Cell membrane</keyword>
<feature type="transmembrane region" description="Helical" evidence="6">
    <location>
        <begin position="467"/>
        <end position="489"/>
    </location>
</feature>
<feature type="transmembrane region" description="Helical" evidence="6">
    <location>
        <begin position="883"/>
        <end position="904"/>
    </location>
</feature>
<keyword evidence="3 6" id="KW-0812">Transmembrane</keyword>
<evidence type="ECO:0000313" key="8">
    <source>
        <dbReference type="EMBL" id="KGM01152.1"/>
    </source>
</evidence>
<comment type="subcellular location">
    <subcellularLocation>
        <location evidence="1">Cell membrane</location>
        <topology evidence="1">Multi-pass membrane protein</topology>
    </subcellularLocation>
</comment>
<evidence type="ECO:0000256" key="3">
    <source>
        <dbReference type="ARBA" id="ARBA00022692"/>
    </source>
</evidence>
<evidence type="ECO:0000256" key="4">
    <source>
        <dbReference type="ARBA" id="ARBA00022989"/>
    </source>
</evidence>
<feature type="transmembrane region" description="Helical" evidence="6">
    <location>
        <begin position="552"/>
        <end position="574"/>
    </location>
</feature>
<dbReference type="GO" id="GO:0005886">
    <property type="term" value="C:plasma membrane"/>
    <property type="evidence" value="ECO:0007669"/>
    <property type="project" value="UniProtKB-SubCell"/>
</dbReference>
<dbReference type="Proteomes" id="UP000029833">
    <property type="component" value="Unassembled WGS sequence"/>
</dbReference>
<evidence type="ECO:0000256" key="1">
    <source>
        <dbReference type="ARBA" id="ARBA00004651"/>
    </source>
</evidence>
<evidence type="ECO:0000259" key="7">
    <source>
        <dbReference type="Pfam" id="PF02687"/>
    </source>
</evidence>